<evidence type="ECO:0000313" key="4">
    <source>
        <dbReference type="Proteomes" id="UP000800041"/>
    </source>
</evidence>
<gene>
    <name evidence="3" type="ORF">K402DRAFT_201224</name>
</gene>
<protein>
    <recommendedName>
        <fullName evidence="5">Secreted protein</fullName>
    </recommendedName>
</protein>
<feature type="chain" id="PRO_5026032548" description="Secreted protein" evidence="2">
    <location>
        <begin position="27"/>
        <end position="100"/>
    </location>
</feature>
<organism evidence="3 4">
    <name type="scientific">Aulographum hederae CBS 113979</name>
    <dbReference type="NCBI Taxonomy" id="1176131"/>
    <lineage>
        <taxon>Eukaryota</taxon>
        <taxon>Fungi</taxon>
        <taxon>Dikarya</taxon>
        <taxon>Ascomycota</taxon>
        <taxon>Pezizomycotina</taxon>
        <taxon>Dothideomycetes</taxon>
        <taxon>Pleosporomycetidae</taxon>
        <taxon>Aulographales</taxon>
        <taxon>Aulographaceae</taxon>
    </lineage>
</organism>
<evidence type="ECO:0000256" key="1">
    <source>
        <dbReference type="SAM" id="MobiDB-lite"/>
    </source>
</evidence>
<name>A0A6G1HBS0_9PEZI</name>
<keyword evidence="2" id="KW-0732">Signal</keyword>
<feature type="region of interest" description="Disordered" evidence="1">
    <location>
        <begin position="39"/>
        <end position="83"/>
    </location>
</feature>
<evidence type="ECO:0008006" key="5">
    <source>
        <dbReference type="Google" id="ProtNLM"/>
    </source>
</evidence>
<reference evidence="3" key="1">
    <citation type="journal article" date="2020" name="Stud. Mycol.">
        <title>101 Dothideomycetes genomes: a test case for predicting lifestyles and emergence of pathogens.</title>
        <authorList>
            <person name="Haridas S."/>
            <person name="Albert R."/>
            <person name="Binder M."/>
            <person name="Bloem J."/>
            <person name="Labutti K."/>
            <person name="Salamov A."/>
            <person name="Andreopoulos B."/>
            <person name="Baker S."/>
            <person name="Barry K."/>
            <person name="Bills G."/>
            <person name="Bluhm B."/>
            <person name="Cannon C."/>
            <person name="Castanera R."/>
            <person name="Culley D."/>
            <person name="Daum C."/>
            <person name="Ezra D."/>
            <person name="Gonzalez J."/>
            <person name="Henrissat B."/>
            <person name="Kuo A."/>
            <person name="Liang C."/>
            <person name="Lipzen A."/>
            <person name="Lutzoni F."/>
            <person name="Magnuson J."/>
            <person name="Mondo S."/>
            <person name="Nolan M."/>
            <person name="Ohm R."/>
            <person name="Pangilinan J."/>
            <person name="Park H.-J."/>
            <person name="Ramirez L."/>
            <person name="Alfaro M."/>
            <person name="Sun H."/>
            <person name="Tritt A."/>
            <person name="Yoshinaga Y."/>
            <person name="Zwiers L.-H."/>
            <person name="Turgeon B."/>
            <person name="Goodwin S."/>
            <person name="Spatafora J."/>
            <person name="Crous P."/>
            <person name="Grigoriev I."/>
        </authorList>
    </citation>
    <scope>NUCLEOTIDE SEQUENCE</scope>
    <source>
        <strain evidence="3">CBS 113979</strain>
    </source>
</reference>
<keyword evidence="4" id="KW-1185">Reference proteome</keyword>
<evidence type="ECO:0000256" key="2">
    <source>
        <dbReference type="SAM" id="SignalP"/>
    </source>
</evidence>
<dbReference type="AlphaFoldDB" id="A0A6G1HBS0"/>
<feature type="signal peptide" evidence="2">
    <location>
        <begin position="1"/>
        <end position="26"/>
    </location>
</feature>
<dbReference type="Proteomes" id="UP000800041">
    <property type="component" value="Unassembled WGS sequence"/>
</dbReference>
<evidence type="ECO:0000313" key="3">
    <source>
        <dbReference type="EMBL" id="KAF1990661.1"/>
    </source>
</evidence>
<accession>A0A6G1HBS0</accession>
<sequence length="100" mass="10823">MHWPAIHLGPWKTWGMVTIMVRAVAGRATGGCSGVSHSLGDELRQSSGPQARQCFSRQRRQQQHSALHTAQSATGADSEGLPSRSKLGLECFLLDNGLRV</sequence>
<proteinExistence type="predicted"/>
<feature type="compositionally biased region" description="Polar residues" evidence="1">
    <location>
        <begin position="64"/>
        <end position="75"/>
    </location>
</feature>
<dbReference type="EMBL" id="ML977141">
    <property type="protein sequence ID" value="KAF1990661.1"/>
    <property type="molecule type" value="Genomic_DNA"/>
</dbReference>